<protein>
    <recommendedName>
        <fullName evidence="2">Fatty acid desaturase domain-containing protein</fullName>
    </recommendedName>
</protein>
<name>A0A9N9PZW0_9HELO</name>
<evidence type="ECO:0000259" key="2">
    <source>
        <dbReference type="Pfam" id="PF00487"/>
    </source>
</evidence>
<dbReference type="EMBL" id="CAJVRM010000418">
    <property type="protein sequence ID" value="CAG8980833.1"/>
    <property type="molecule type" value="Genomic_DNA"/>
</dbReference>
<comment type="caution">
    <text evidence="3">The sequence shown here is derived from an EMBL/GenBank/DDBJ whole genome shotgun (WGS) entry which is preliminary data.</text>
</comment>
<dbReference type="AlphaFoldDB" id="A0A9N9PZW0"/>
<dbReference type="GO" id="GO:0006629">
    <property type="term" value="P:lipid metabolic process"/>
    <property type="evidence" value="ECO:0007669"/>
    <property type="project" value="InterPro"/>
</dbReference>
<accession>A0A9N9PZW0</accession>
<evidence type="ECO:0000313" key="3">
    <source>
        <dbReference type="EMBL" id="CAG8980833.1"/>
    </source>
</evidence>
<dbReference type="Proteomes" id="UP000701801">
    <property type="component" value="Unassembled WGS sequence"/>
</dbReference>
<sequence length="434" mass="50805">MATTCTTSIATSRAPDKNFFTPSDKIVLEVLYNDLNNAEDEKARTGKTTTPAQDKSAIKQLENLADPKHQNFQPTIFSSWDHDLNDLKSPRNFHEAILQKYVKWARTVVRHQTDVVFLSHIIMYFTTALPSAIYLFYDFHLWHGFAHIIYIVWCSGGFTLMMHNHIHNNGVLSKKYAAFDWAFPYVLEPLMGHTWDSYYYHHCKAHHVEGNGPDDLSSTIRYQRDSIWDFLHYEIRFLLLCWFDLPRYFISKKKYNLAFRITCTEQSSYAMMYFLAKWNFKPALFAILLPFVILRIGLMIGNWGQHALVDDVDPNSDFRSSITLIDVPSNRFCFNDGYHTSHHLNPLRHWRDHPRAFLAAKDRYSKEGALVFQNIDYLEITFRILTKNYMYLASKLVPMGSQIGMSQEELAAMLKLKTRKFSEEEIATKFKKQN</sequence>
<dbReference type="PANTHER" id="PTHR36459:SF1">
    <property type="entry name" value="FATTY ACID DESATURASE DOMAIN-CONTAINING PROTEIN-RELATED"/>
    <property type="match status" value="1"/>
</dbReference>
<proteinExistence type="predicted"/>
<dbReference type="PANTHER" id="PTHR36459">
    <property type="entry name" value="ORF"/>
    <property type="match status" value="1"/>
</dbReference>
<gene>
    <name evidence="3" type="ORF">HYALB_00003762</name>
</gene>
<reference evidence="3" key="1">
    <citation type="submission" date="2021-07" db="EMBL/GenBank/DDBJ databases">
        <authorList>
            <person name="Durling M."/>
        </authorList>
    </citation>
    <scope>NUCLEOTIDE SEQUENCE</scope>
</reference>
<feature type="transmembrane region" description="Helical" evidence="1">
    <location>
        <begin position="115"/>
        <end position="136"/>
    </location>
</feature>
<keyword evidence="1" id="KW-0812">Transmembrane</keyword>
<keyword evidence="1" id="KW-0472">Membrane</keyword>
<dbReference type="Pfam" id="PF00487">
    <property type="entry name" value="FA_desaturase"/>
    <property type="match status" value="1"/>
</dbReference>
<evidence type="ECO:0000313" key="4">
    <source>
        <dbReference type="Proteomes" id="UP000701801"/>
    </source>
</evidence>
<dbReference type="InterPro" id="IPR005804">
    <property type="entry name" value="FA_desaturase_dom"/>
</dbReference>
<keyword evidence="4" id="KW-1185">Reference proteome</keyword>
<dbReference type="OrthoDB" id="1470350at2759"/>
<feature type="transmembrane region" description="Helical" evidence="1">
    <location>
        <begin position="142"/>
        <end position="162"/>
    </location>
</feature>
<evidence type="ECO:0000256" key="1">
    <source>
        <dbReference type="SAM" id="Phobius"/>
    </source>
</evidence>
<organism evidence="3 4">
    <name type="scientific">Hymenoscyphus albidus</name>
    <dbReference type="NCBI Taxonomy" id="595503"/>
    <lineage>
        <taxon>Eukaryota</taxon>
        <taxon>Fungi</taxon>
        <taxon>Dikarya</taxon>
        <taxon>Ascomycota</taxon>
        <taxon>Pezizomycotina</taxon>
        <taxon>Leotiomycetes</taxon>
        <taxon>Helotiales</taxon>
        <taxon>Helotiaceae</taxon>
        <taxon>Hymenoscyphus</taxon>
    </lineage>
</organism>
<keyword evidence="1" id="KW-1133">Transmembrane helix</keyword>
<feature type="transmembrane region" description="Helical" evidence="1">
    <location>
        <begin position="282"/>
        <end position="300"/>
    </location>
</feature>
<feature type="domain" description="Fatty acid desaturase" evidence="2">
    <location>
        <begin position="142"/>
        <end position="371"/>
    </location>
</feature>